<feature type="transmembrane region" description="Helical" evidence="1">
    <location>
        <begin position="23"/>
        <end position="43"/>
    </location>
</feature>
<keyword evidence="1" id="KW-0812">Transmembrane</keyword>
<dbReference type="AlphaFoldDB" id="A0A172Q6I8"/>
<dbReference type="STRING" id="1811193.A0O21_02995"/>
<accession>A0A172Q6I8</accession>
<protein>
    <submittedName>
        <fullName evidence="2">Uncharacterized protein</fullName>
    </submittedName>
</protein>
<dbReference type="KEGG" id="spat:A0O21_02995"/>
<keyword evidence="1" id="KW-0472">Membrane</keyword>
<reference evidence="3" key="2">
    <citation type="submission" date="2016-03" db="EMBL/GenBank/DDBJ databases">
        <title>Streptococcus antelopensis sp. nov., isolated from the feces of the Tibetan antelope (Pantholops hodgsonii) in Hoh Xil National Nature Reserve, Qinghai, China.</title>
        <authorList>
            <person name="Bai X."/>
        </authorList>
    </citation>
    <scope>NUCLEOTIDE SEQUENCE [LARGE SCALE GENOMIC DNA]</scope>
    <source>
        <strain evidence="3">TA 26</strain>
    </source>
</reference>
<gene>
    <name evidence="2" type="ORF">A0O21_02995</name>
</gene>
<dbReference type="Proteomes" id="UP000077317">
    <property type="component" value="Chromosome"/>
</dbReference>
<name>A0A172Q6I8_9STRE</name>
<evidence type="ECO:0000313" key="3">
    <source>
        <dbReference type="Proteomes" id="UP000077317"/>
    </source>
</evidence>
<sequence>MCRQICQGNKSGVKNLLLMRIKYMYTLRSAVFISILLGVFYWAKKGKADLFLRKKKLLLQLYNKSLNYLSKKAVLSRIKKGTAKK</sequence>
<keyword evidence="3" id="KW-1185">Reference proteome</keyword>
<dbReference type="EMBL" id="CP014699">
    <property type="protein sequence ID" value="AND79061.1"/>
    <property type="molecule type" value="Genomic_DNA"/>
</dbReference>
<evidence type="ECO:0000256" key="1">
    <source>
        <dbReference type="SAM" id="Phobius"/>
    </source>
</evidence>
<keyword evidence="1" id="KW-1133">Transmembrane helix</keyword>
<evidence type="ECO:0000313" key="2">
    <source>
        <dbReference type="EMBL" id="AND79061.1"/>
    </source>
</evidence>
<reference evidence="2 3" key="1">
    <citation type="journal article" date="2016" name="Int. J. Syst. Evol. Microbiol.">
        <title>Streptococcuspantholopis sp. nov., isolated from faeces of the Tibetan antelope (Pantholops hodgsonii).</title>
        <authorList>
            <person name="Bai X."/>
            <person name="Xiong Y."/>
            <person name="Lu S."/>
            <person name="Jin D."/>
            <person name="Lai X."/>
            <person name="Yang J."/>
            <person name="Niu L."/>
            <person name="Hu S."/>
            <person name="Meng X."/>
            <person name="Pu J."/>
            <person name="Ye C."/>
            <person name="Xu J."/>
        </authorList>
    </citation>
    <scope>NUCLEOTIDE SEQUENCE [LARGE SCALE GENOMIC DNA]</scope>
    <source>
        <strain evidence="2 3">TA 26</strain>
    </source>
</reference>
<proteinExistence type="predicted"/>
<organism evidence="2 3">
    <name type="scientific">Streptococcus pantholopis</name>
    <dbReference type="NCBI Taxonomy" id="1811193"/>
    <lineage>
        <taxon>Bacteria</taxon>
        <taxon>Bacillati</taxon>
        <taxon>Bacillota</taxon>
        <taxon>Bacilli</taxon>
        <taxon>Lactobacillales</taxon>
        <taxon>Streptococcaceae</taxon>
        <taxon>Streptococcus</taxon>
    </lineage>
</organism>